<keyword evidence="3" id="KW-0808">Transferase</keyword>
<feature type="transmembrane region" description="Helical" evidence="8">
    <location>
        <begin position="348"/>
        <end position="381"/>
    </location>
</feature>
<reference evidence="10" key="1">
    <citation type="journal article" date="2021" name="ISME J.">
        <title>Evolutionary origin and ecological implication of a unique nif island in free-living Bradyrhizobium lineages.</title>
        <authorList>
            <person name="Tao J."/>
        </authorList>
    </citation>
    <scope>NUCLEOTIDE SEQUENCE [LARGE SCALE GENOMIC DNA]</scope>
    <source>
        <strain evidence="10">SZCCT0094</strain>
    </source>
</reference>
<evidence type="ECO:0000256" key="1">
    <source>
        <dbReference type="ARBA" id="ARBA00004651"/>
    </source>
</evidence>
<evidence type="ECO:0000256" key="7">
    <source>
        <dbReference type="ARBA" id="ARBA00024033"/>
    </source>
</evidence>
<evidence type="ECO:0000256" key="5">
    <source>
        <dbReference type="ARBA" id="ARBA00022989"/>
    </source>
</evidence>
<comment type="caution">
    <text evidence="9">The sequence shown here is derived from an EMBL/GenBank/DDBJ whole genome shotgun (WGS) entry which is preliminary data.</text>
</comment>
<evidence type="ECO:0000256" key="6">
    <source>
        <dbReference type="ARBA" id="ARBA00023136"/>
    </source>
</evidence>
<organism evidence="9 10">
    <name type="scientific">Bradyrhizobium denitrificans</name>
    <dbReference type="NCBI Taxonomy" id="2734912"/>
    <lineage>
        <taxon>Bacteria</taxon>
        <taxon>Pseudomonadati</taxon>
        <taxon>Pseudomonadota</taxon>
        <taxon>Alphaproteobacteria</taxon>
        <taxon>Hyphomicrobiales</taxon>
        <taxon>Nitrobacteraceae</taxon>
        <taxon>Bradyrhizobium</taxon>
    </lineage>
</organism>
<keyword evidence="2" id="KW-1003">Cell membrane</keyword>
<feature type="transmembrane region" description="Helical" evidence="8">
    <location>
        <begin position="299"/>
        <end position="328"/>
    </location>
</feature>
<gene>
    <name evidence="9" type="ORF">JQ619_35315</name>
</gene>
<keyword evidence="4 8" id="KW-0812">Transmembrane</keyword>
<evidence type="ECO:0000256" key="4">
    <source>
        <dbReference type="ARBA" id="ARBA00022692"/>
    </source>
</evidence>
<name>A0ABS5GIC7_9BRAD</name>
<dbReference type="InterPro" id="IPR018584">
    <property type="entry name" value="GT87"/>
</dbReference>
<sequence>MTATSTAAPSLTRDRRAVLILLVALTLYNGTYLVSWWLSSPQPPFGDFSGLWSFGKFAALAGAGIYDPFALAAYQQQLDPSLSGGGFPYPYPPTFLLALIPLGMMALPAAYVCWIAVTFALYALASLGRDWLSLPGLALVAAPTTLINAITGQNGFLSAALLIGGLRLLATRPLVAGALLGLLAYKPQFVLLMPIVLLASRNWRAIGAAVVTTLIVVVITSATIDGSIWLQWIVRFPSYQALLQANQSSLDHMMPTVIAGAHSIGAPPAIGYGLQLILSCLVAVLIWRASRRGIDSGTIALIAIGSIIVTPYAMIYDMPMVAVAIMLHWKVRIDANEPVPPLEIGVTVALGATVLAMISHSVPFVAAILLVGMLLSMAGVLERGGRLADRLKVSPPAAT</sequence>
<feature type="transmembrane region" description="Helical" evidence="8">
    <location>
        <begin position="18"/>
        <end position="38"/>
    </location>
</feature>
<feature type="transmembrane region" description="Helical" evidence="8">
    <location>
        <begin position="156"/>
        <end position="185"/>
    </location>
</feature>
<keyword evidence="5 8" id="KW-1133">Transmembrane helix</keyword>
<dbReference type="RefSeq" id="WP_172242891.1">
    <property type="nucleotide sequence ID" value="NZ_JABFDP010000045.1"/>
</dbReference>
<evidence type="ECO:0000313" key="10">
    <source>
        <dbReference type="Proteomes" id="UP001314635"/>
    </source>
</evidence>
<keyword evidence="6 8" id="KW-0472">Membrane</keyword>
<proteinExistence type="inferred from homology"/>
<feature type="transmembrane region" description="Helical" evidence="8">
    <location>
        <begin position="206"/>
        <end position="230"/>
    </location>
</feature>
<protein>
    <submittedName>
        <fullName evidence="9">DUF2029 domain-containing protein</fullName>
    </submittedName>
</protein>
<feature type="transmembrane region" description="Helical" evidence="8">
    <location>
        <begin position="269"/>
        <end position="287"/>
    </location>
</feature>
<dbReference type="EMBL" id="JAFCLK010000054">
    <property type="protein sequence ID" value="MBR1141029.1"/>
    <property type="molecule type" value="Genomic_DNA"/>
</dbReference>
<evidence type="ECO:0000256" key="2">
    <source>
        <dbReference type="ARBA" id="ARBA00022475"/>
    </source>
</evidence>
<dbReference type="Pfam" id="PF09594">
    <property type="entry name" value="GT87"/>
    <property type="match status" value="1"/>
</dbReference>
<evidence type="ECO:0000256" key="3">
    <source>
        <dbReference type="ARBA" id="ARBA00022679"/>
    </source>
</evidence>
<evidence type="ECO:0000313" key="9">
    <source>
        <dbReference type="EMBL" id="MBR1141029.1"/>
    </source>
</evidence>
<dbReference type="Proteomes" id="UP001314635">
    <property type="component" value="Unassembled WGS sequence"/>
</dbReference>
<accession>A0ABS5GIC7</accession>
<evidence type="ECO:0000256" key="8">
    <source>
        <dbReference type="SAM" id="Phobius"/>
    </source>
</evidence>
<feature type="transmembrane region" description="Helical" evidence="8">
    <location>
        <begin position="95"/>
        <end position="124"/>
    </location>
</feature>
<comment type="similarity">
    <text evidence="7">Belongs to the glycosyltransferase 87 family.</text>
</comment>
<feature type="transmembrane region" description="Helical" evidence="8">
    <location>
        <begin position="131"/>
        <end position="150"/>
    </location>
</feature>
<keyword evidence="10" id="KW-1185">Reference proteome</keyword>
<comment type="subcellular location">
    <subcellularLocation>
        <location evidence="1">Cell membrane</location>
        <topology evidence="1">Multi-pass membrane protein</topology>
    </subcellularLocation>
</comment>